<dbReference type="AlphaFoldDB" id="A0A7K8QEV9"/>
<organism evidence="3 4">
    <name type="scientific">Smithornis capensis</name>
    <dbReference type="NCBI Taxonomy" id="363769"/>
    <lineage>
        <taxon>Eukaryota</taxon>
        <taxon>Metazoa</taxon>
        <taxon>Chordata</taxon>
        <taxon>Craniata</taxon>
        <taxon>Vertebrata</taxon>
        <taxon>Euteleostomi</taxon>
        <taxon>Archelosauria</taxon>
        <taxon>Archosauria</taxon>
        <taxon>Dinosauria</taxon>
        <taxon>Saurischia</taxon>
        <taxon>Theropoda</taxon>
        <taxon>Coelurosauria</taxon>
        <taxon>Aves</taxon>
        <taxon>Neognathae</taxon>
        <taxon>Neoaves</taxon>
        <taxon>Telluraves</taxon>
        <taxon>Australaves</taxon>
        <taxon>Passeriformes</taxon>
        <taxon>Eurylaimidae</taxon>
        <taxon>Smithornis</taxon>
    </lineage>
</organism>
<comment type="caution">
    <text evidence="3">The sequence shown here is derived from an EMBL/GenBank/DDBJ whole genome shotgun (WGS) entry which is preliminary data.</text>
</comment>
<dbReference type="Proteomes" id="UP000567624">
    <property type="component" value="Unassembled WGS sequence"/>
</dbReference>
<feature type="coiled-coil region" evidence="2">
    <location>
        <begin position="295"/>
        <end position="346"/>
    </location>
</feature>
<feature type="coiled-coil region" evidence="2">
    <location>
        <begin position="61"/>
        <end position="115"/>
    </location>
</feature>
<proteinExistence type="predicted"/>
<evidence type="ECO:0000313" key="4">
    <source>
        <dbReference type="Proteomes" id="UP000567624"/>
    </source>
</evidence>
<name>A0A7K8QEV9_9PASS</name>
<accession>A0A7K8QEV9</accession>
<feature type="non-terminal residue" evidence="3">
    <location>
        <position position="1"/>
    </location>
</feature>
<dbReference type="GO" id="GO:0005856">
    <property type="term" value="C:cytoskeleton"/>
    <property type="evidence" value="ECO:0007669"/>
    <property type="project" value="TreeGrafter"/>
</dbReference>
<evidence type="ECO:0000256" key="2">
    <source>
        <dbReference type="SAM" id="Coils"/>
    </source>
</evidence>
<keyword evidence="1 2" id="KW-0175">Coiled coil</keyword>
<evidence type="ECO:0000256" key="1">
    <source>
        <dbReference type="ARBA" id="ARBA00023054"/>
    </source>
</evidence>
<gene>
    <name evidence="3" type="primary">Ccdc146</name>
    <name evidence="3" type="ORF">SMICAP_R10785</name>
</gene>
<feature type="coiled-coil region" evidence="2">
    <location>
        <begin position="389"/>
        <end position="423"/>
    </location>
</feature>
<sequence>SLQQSEIQLLQKAEYLSVELEQQHELEKAEQFPEESSSEASQIRQQLLSCQSEYNAIKGREHENQLKMECLQEEKRILEEEYERISIKRKDDKKIKQLKENCDELCKEVIERKEEIGSIEETLSSKQKQILIDEEETEKLLEMQTNLKNEIVKILGVPKQLAKETEKINQKKINEEKKNEALNDQMKELTRTLKAIETMTAEVLKERDVVKKELDEKQVLLESKERECIHLTKLLEISTEKELEILSDRGILENKLNKCILENKKQQDSLSHKKTQKERELKNLKMMEVQLKMIFDSLERDKAKHKRLKSEVETNSKDNKLLLERRQELQEEIEMIKRRLAVQKMTSDMDAQMLEECIAEEHLLFKEQEKFRNELSRLIQLTCLRADERQLKNRDVQKAKIQLQNLIKEIKRKDVEINVFKKRKTEIQNQLQGFAKMCDLIQSEKDKCIQLMYDAQWKAKEIKNRVKLLENIIENLRNTLNIKERKLQDKLVKIKNNVRNTENLKKHCCKIAEAIHEIEEKKKYLNLERLNTTVTYIEEKIAHLRKKKERAVRQQKESGLLLKEREKELSFLHEKINRQEILCRNGDIEMQDMDEKINFLRLKVAEKKRQITLSFKELSVKNALDINLMDLYTQYSQCKDKIKELEEIFGDATNENRKQETGGKDPSRPELLKKIEQLEAELMQKEQRLLRMDFLCESVSEVTDRIRAMTENGKQDTLLLAKRINELQRQIKDRTKETRALIAELSMRQALVIKLQQEMREKEQFVMIASSRLSQGLP</sequence>
<protein>
    <submittedName>
        <fullName evidence="3">CC146 protein</fullName>
    </submittedName>
</protein>
<keyword evidence="4" id="KW-1185">Reference proteome</keyword>
<feature type="non-terminal residue" evidence="3">
    <location>
        <position position="778"/>
    </location>
</feature>
<dbReference type="EMBL" id="VWYW01000061">
    <property type="protein sequence ID" value="NXF04079.1"/>
    <property type="molecule type" value="Genomic_DNA"/>
</dbReference>
<dbReference type="PANTHER" id="PTHR32083">
    <property type="entry name" value="CILIA AND FLAGELLA-ASSOCIATED PROTEIN 58-RELATED"/>
    <property type="match status" value="1"/>
</dbReference>
<evidence type="ECO:0000313" key="3">
    <source>
        <dbReference type="EMBL" id="NXF04079.1"/>
    </source>
</evidence>
<feature type="coiled-coil region" evidence="2">
    <location>
        <begin position="165"/>
        <end position="227"/>
    </location>
</feature>
<dbReference type="PANTHER" id="PTHR32083:SF34">
    <property type="entry name" value="COILED-COIL DOMAIN-CONTAINING PROTEIN 146"/>
    <property type="match status" value="1"/>
</dbReference>
<feature type="coiled-coil region" evidence="2">
    <location>
        <begin position="459"/>
        <end position="695"/>
    </location>
</feature>
<reference evidence="3 4" key="1">
    <citation type="submission" date="2019-09" db="EMBL/GenBank/DDBJ databases">
        <title>Bird 10,000 Genomes (B10K) Project - Family phase.</title>
        <authorList>
            <person name="Zhang G."/>
        </authorList>
    </citation>
    <scope>NUCLEOTIDE SEQUENCE [LARGE SCALE GENOMIC DNA]</scope>
    <source>
        <strain evidence="3">B10K-CU-031-20</strain>
    </source>
</reference>